<keyword evidence="7" id="KW-1185">Reference proteome</keyword>
<dbReference type="GeneID" id="7204516"/>
<dbReference type="InterPro" id="IPR050568">
    <property type="entry name" value="Transcr_DNA_Rep_Reg"/>
</dbReference>
<evidence type="ECO:0000256" key="2">
    <source>
        <dbReference type="ARBA" id="ARBA00023242"/>
    </source>
</evidence>
<reference evidence="7" key="2">
    <citation type="submission" date="2008-08" db="EMBL/GenBank/DDBJ databases">
        <authorList>
            <consortium name="Diatom Consortium"/>
            <person name="Grigoriev I."/>
            <person name="Grimwood J."/>
            <person name="Kuo A."/>
            <person name="Otillar R.P."/>
            <person name="Salamov A."/>
            <person name="Detter J.C."/>
            <person name="Lindquist E."/>
            <person name="Shapiro H."/>
            <person name="Lucas S."/>
            <person name="Glavina del Rio T."/>
            <person name="Pitluck S."/>
            <person name="Rokhsar D."/>
            <person name="Bowler C."/>
        </authorList>
    </citation>
    <scope>GENOME REANNOTATION</scope>
    <source>
        <strain evidence="7">CCAP 1055/1</strain>
    </source>
</reference>
<evidence type="ECO:0000313" key="6">
    <source>
        <dbReference type="EMBL" id="ACI65335.1"/>
    </source>
</evidence>
<feature type="compositionally biased region" description="Polar residues" evidence="4">
    <location>
        <begin position="1"/>
        <end position="10"/>
    </location>
</feature>
<feature type="DNA-binding region" description="HMG box" evidence="3">
    <location>
        <begin position="113"/>
        <end position="181"/>
    </location>
</feature>
<dbReference type="CDD" id="cd22929">
    <property type="entry name" value="HFD_POLE4-like"/>
    <property type="match status" value="1"/>
</dbReference>
<sequence length="338" mass="36091">MATVRSSNPSGMEETTVHPTALGTTDAAASTDDPSESSLPVDKGSTVRDVGDNAREDEPEAALHAETTEPAATAATDPDGAIRTVATLCRDDDQESHSTDATNCTTVLPQKPVKRARTAYFIFADDHRARVQKEHPGEGVATQAKALGHLWANLPADAKLVYQNQAAQERERVAQQLQAWKDAGGLATATTNTGLGANSSLLESSSPANNNADSLVFPVARVRKICKLDTDVKGLSKEALLLVTKAAELFTSQLGTETTRVAQIQNRRTLLPDDVAQVCAARARFDFLQPDIQDLTRQQQTQARVHQQEKAAAAGEVATGRANGKNITDYFAAVPQPE</sequence>
<dbReference type="PRINTS" id="PR00886">
    <property type="entry name" value="HIGHMOBLTY12"/>
</dbReference>
<organism evidence="6 7">
    <name type="scientific">Phaeodactylum tricornutum (strain CCAP 1055/1)</name>
    <dbReference type="NCBI Taxonomy" id="556484"/>
    <lineage>
        <taxon>Eukaryota</taxon>
        <taxon>Sar</taxon>
        <taxon>Stramenopiles</taxon>
        <taxon>Ochrophyta</taxon>
        <taxon>Bacillariophyta</taxon>
        <taxon>Bacillariophyceae</taxon>
        <taxon>Bacillariophycidae</taxon>
        <taxon>Naviculales</taxon>
        <taxon>Phaeodactylaceae</taxon>
        <taxon>Phaeodactylum</taxon>
    </lineage>
</organism>
<dbReference type="EMBL" id="CP001141">
    <property type="protein sequence ID" value="ACI65335.1"/>
    <property type="molecule type" value="Genomic_DNA"/>
</dbReference>
<dbReference type="PROSITE" id="PS50118">
    <property type="entry name" value="HMG_BOX_2"/>
    <property type="match status" value="1"/>
</dbReference>
<dbReference type="SUPFAM" id="SSF47113">
    <property type="entry name" value="Histone-fold"/>
    <property type="match status" value="1"/>
</dbReference>
<dbReference type="GO" id="GO:0046982">
    <property type="term" value="F:protein heterodimerization activity"/>
    <property type="evidence" value="ECO:0007669"/>
    <property type="project" value="InterPro"/>
</dbReference>
<dbReference type="Pfam" id="PF00808">
    <property type="entry name" value="CBFD_NFYB_HMF"/>
    <property type="match status" value="1"/>
</dbReference>
<dbReference type="Pfam" id="PF00505">
    <property type="entry name" value="HMG_box"/>
    <property type="match status" value="1"/>
</dbReference>
<dbReference type="InterPro" id="IPR036910">
    <property type="entry name" value="HMG_box_dom_sf"/>
</dbReference>
<dbReference type="Gene3D" id="1.10.30.10">
    <property type="entry name" value="High mobility group box domain"/>
    <property type="match status" value="1"/>
</dbReference>
<keyword evidence="3" id="KW-0238">DNA-binding</keyword>
<dbReference type="SUPFAM" id="SSF47095">
    <property type="entry name" value="HMG-box"/>
    <property type="match status" value="1"/>
</dbReference>
<name>B5Y3M8_PHATC</name>
<dbReference type="RefSeq" id="XP_002185865.1">
    <property type="nucleotide sequence ID" value="XM_002185829.1"/>
</dbReference>
<dbReference type="GO" id="GO:0005634">
    <property type="term" value="C:nucleus"/>
    <property type="evidence" value="ECO:0007669"/>
    <property type="project" value="UniProtKB-SubCell"/>
</dbReference>
<dbReference type="CDD" id="cd00084">
    <property type="entry name" value="HMG-box_SF"/>
    <property type="match status" value="1"/>
</dbReference>
<evidence type="ECO:0000259" key="5">
    <source>
        <dbReference type="PROSITE" id="PS50118"/>
    </source>
</evidence>
<evidence type="ECO:0000256" key="3">
    <source>
        <dbReference type="PROSITE-ProRule" id="PRU00267"/>
    </source>
</evidence>
<dbReference type="KEGG" id="pti:PHATR_46740"/>
<feature type="region of interest" description="Disordered" evidence="4">
    <location>
        <begin position="1"/>
        <end position="80"/>
    </location>
</feature>
<reference evidence="6 7" key="1">
    <citation type="journal article" date="2008" name="Nature">
        <title>The Phaeodactylum genome reveals the evolutionary history of diatom genomes.</title>
        <authorList>
            <person name="Bowler C."/>
            <person name="Allen A.E."/>
            <person name="Badger J.H."/>
            <person name="Grimwood J."/>
            <person name="Jabbari K."/>
            <person name="Kuo A."/>
            <person name="Maheswari U."/>
            <person name="Martens C."/>
            <person name="Maumus F."/>
            <person name="Otillar R.P."/>
            <person name="Rayko E."/>
            <person name="Salamov A."/>
            <person name="Vandepoele K."/>
            <person name="Beszteri B."/>
            <person name="Gruber A."/>
            <person name="Heijde M."/>
            <person name="Katinka M."/>
            <person name="Mock T."/>
            <person name="Valentin K."/>
            <person name="Verret F."/>
            <person name="Berges J.A."/>
            <person name="Brownlee C."/>
            <person name="Cadoret J.P."/>
            <person name="Chiovitti A."/>
            <person name="Choi C.J."/>
            <person name="Coesel S."/>
            <person name="De Martino A."/>
            <person name="Detter J.C."/>
            <person name="Durkin C."/>
            <person name="Falciatore A."/>
            <person name="Fournet J."/>
            <person name="Haruta M."/>
            <person name="Huysman M.J."/>
            <person name="Jenkins B.D."/>
            <person name="Jiroutova K."/>
            <person name="Jorgensen R.E."/>
            <person name="Joubert Y."/>
            <person name="Kaplan A."/>
            <person name="Kroger N."/>
            <person name="Kroth P.G."/>
            <person name="La Roche J."/>
            <person name="Lindquist E."/>
            <person name="Lommer M."/>
            <person name="Martin-Jezequel V."/>
            <person name="Lopez P.J."/>
            <person name="Lucas S."/>
            <person name="Mangogna M."/>
            <person name="McGinnis K."/>
            <person name="Medlin L.K."/>
            <person name="Montsant A."/>
            <person name="Oudot-Le Secq M.P."/>
            <person name="Napoli C."/>
            <person name="Obornik M."/>
            <person name="Parker M.S."/>
            <person name="Petit J.L."/>
            <person name="Porcel B.M."/>
            <person name="Poulsen N."/>
            <person name="Robison M."/>
            <person name="Rychlewski L."/>
            <person name="Rynearson T.A."/>
            <person name="Schmutz J."/>
            <person name="Shapiro H."/>
            <person name="Siaut M."/>
            <person name="Stanley M."/>
            <person name="Sussman M.R."/>
            <person name="Taylor A.R."/>
            <person name="Vardi A."/>
            <person name="von Dassow P."/>
            <person name="Vyverman W."/>
            <person name="Willis A."/>
            <person name="Wyrwicz L.S."/>
            <person name="Rokhsar D.S."/>
            <person name="Weissenbach J."/>
            <person name="Armbrust E.V."/>
            <person name="Green B.R."/>
            <person name="Van de Peer Y."/>
            <person name="Grigoriev I.V."/>
        </authorList>
    </citation>
    <scope>NUCLEOTIDE SEQUENCE [LARGE SCALE GENOMIC DNA]</scope>
    <source>
        <strain evidence="6 7">CCAP 1055/1</strain>
    </source>
</reference>
<dbReference type="InterPro" id="IPR009072">
    <property type="entry name" value="Histone-fold"/>
</dbReference>
<dbReference type="eggNOG" id="KOG1657">
    <property type="taxonomic scope" value="Eukaryota"/>
</dbReference>
<dbReference type="SMART" id="SM00398">
    <property type="entry name" value="HMG"/>
    <property type="match status" value="1"/>
</dbReference>
<dbReference type="Gene3D" id="1.10.20.10">
    <property type="entry name" value="Histone, subunit A"/>
    <property type="match status" value="1"/>
</dbReference>
<keyword evidence="2 3" id="KW-0539">Nucleus</keyword>
<dbReference type="PANTHER" id="PTHR10252">
    <property type="entry name" value="HISTONE-LIKE TRANSCRIPTION FACTOR CCAAT-RELATED"/>
    <property type="match status" value="1"/>
</dbReference>
<evidence type="ECO:0000256" key="4">
    <source>
        <dbReference type="SAM" id="MobiDB-lite"/>
    </source>
</evidence>
<dbReference type="GO" id="GO:0000976">
    <property type="term" value="F:transcription cis-regulatory region binding"/>
    <property type="evidence" value="ECO:0007669"/>
    <property type="project" value="TreeGrafter"/>
</dbReference>
<dbReference type="PaxDb" id="2850-Phatr46740"/>
<evidence type="ECO:0000313" key="7">
    <source>
        <dbReference type="Proteomes" id="UP000000759"/>
    </source>
</evidence>
<dbReference type="InParanoid" id="B5Y3M8"/>
<dbReference type="HOGENOM" id="CLU_822484_0_0_1"/>
<dbReference type="STRING" id="556484.B5Y3M8"/>
<dbReference type="InterPro" id="IPR003958">
    <property type="entry name" value="CBFA_NFYB_domain"/>
</dbReference>
<dbReference type="AlphaFoldDB" id="B5Y3M8"/>
<comment type="subcellular location">
    <subcellularLocation>
        <location evidence="1">Nucleus</location>
    </subcellularLocation>
</comment>
<feature type="compositionally biased region" description="Basic and acidic residues" evidence="4">
    <location>
        <begin position="45"/>
        <end position="67"/>
    </location>
</feature>
<dbReference type="GO" id="GO:0006355">
    <property type="term" value="P:regulation of DNA-templated transcription"/>
    <property type="evidence" value="ECO:0007669"/>
    <property type="project" value="TreeGrafter"/>
</dbReference>
<gene>
    <name evidence="6" type="ORF">PHATR_46740</name>
</gene>
<evidence type="ECO:0000256" key="1">
    <source>
        <dbReference type="ARBA" id="ARBA00004123"/>
    </source>
</evidence>
<dbReference type="PANTHER" id="PTHR10252:SF54">
    <property type="entry name" value="CHROMATIN ACCESSIBILITY COMPLEX PROTEIN 1"/>
    <property type="match status" value="1"/>
</dbReference>
<protein>
    <recommendedName>
        <fullName evidence="5">HMG box domain-containing protein</fullName>
    </recommendedName>
</protein>
<feature type="domain" description="HMG box" evidence="5">
    <location>
        <begin position="113"/>
        <end position="181"/>
    </location>
</feature>
<dbReference type="OrthoDB" id="1919336at2759"/>
<dbReference type="Proteomes" id="UP000000759">
    <property type="component" value="Chromosome 11"/>
</dbReference>
<dbReference type="OMA" id="LGHLWAN"/>
<dbReference type="InterPro" id="IPR009071">
    <property type="entry name" value="HMG_box_dom"/>
</dbReference>
<accession>B5Y3M8</accession>
<proteinExistence type="predicted"/>